<feature type="domain" description="Cation-transporting P-type ATPase N-terminal" evidence="24">
    <location>
        <begin position="168"/>
        <end position="217"/>
    </location>
</feature>
<keyword evidence="13 22" id="KW-0067">ATP-binding</keyword>
<keyword evidence="12 22" id="KW-0547">Nucleotide-binding</keyword>
<dbReference type="InterPro" id="IPR004014">
    <property type="entry name" value="ATPase_P-typ_cation-transptr_N"/>
</dbReference>
<evidence type="ECO:0000256" key="18">
    <source>
        <dbReference type="ARBA" id="ARBA00023157"/>
    </source>
</evidence>
<dbReference type="SFLD" id="SFLDG00002">
    <property type="entry name" value="C1.7:_P-type_atpase_like"/>
    <property type="match status" value="1"/>
</dbReference>
<evidence type="ECO:0000256" key="5">
    <source>
        <dbReference type="ARBA" id="ARBA00022473"/>
    </source>
</evidence>
<dbReference type="InterPro" id="IPR023299">
    <property type="entry name" value="ATPase_P-typ_cyto_dom_N"/>
</dbReference>
<dbReference type="SUPFAM" id="SSF81653">
    <property type="entry name" value="Calcium ATPase, transduction domain A"/>
    <property type="match status" value="1"/>
</dbReference>
<feature type="transmembrane region" description="Helical" evidence="22">
    <location>
        <begin position="980"/>
        <end position="1006"/>
    </location>
</feature>
<feature type="transmembrane region" description="Helical" evidence="22">
    <location>
        <begin position="1065"/>
        <end position="1085"/>
    </location>
</feature>
<evidence type="ECO:0000256" key="19">
    <source>
        <dbReference type="ARBA" id="ARBA00023288"/>
    </source>
</evidence>
<dbReference type="Gene3D" id="3.30.2460.20">
    <property type="match status" value="1"/>
</dbReference>
<dbReference type="PROSITE" id="PS00154">
    <property type="entry name" value="ATPASE_E1_E2"/>
    <property type="match status" value="1"/>
</dbReference>
<evidence type="ECO:0000256" key="13">
    <source>
        <dbReference type="ARBA" id="ARBA00022840"/>
    </source>
</evidence>
<keyword evidence="17 22" id="KW-0472">Membrane</keyword>
<sequence length="1548" mass="174251">MGEGGGGRRHHMTLESGEQLLHLYAYKSCSLRTGLMYILSIATLGLFRLILHWKQKWHIQFRATRSTFAFADFVYIIDDHDVEEFHPINTTRRSSRASPLVVPREDGSMREVDEIRWFVYRKLNYIWIEKEYKLLDNDDERDGQWVAPGDILSQSPPHVFHDAISKGTGFNQHQVSQRLATYGLNSIEINLRPLPVLLFMEAISPFYIFQIFSVTVWYNDEYCYYASVIVIMSVCSIIMDVLQTRGQEKRLRAMVHSSNEVEVIRNGGSVVRVSSEQLVPGDILLIPPHGCVLHCDAVLMNGTVIVNESMLTGESVPVTKVALVEDAHETHFSIEKHSKHVLFCGTQVLQTRYYRGQKVKAVVLRTGFSTMKGQLVRSIMYPKPVDFRFTKDLFKFVGFLGCISGCGFVYTIIIMVLRGNSLRRVIVRALDIITITVPPALPAAMSVGIINAQLRLKKKEIYCISPSTINTCGAINVVCFDKTGTLTEDGLDFHVLRGIIEPSISGQATFTTECTRMVRDELPQKGELVTAIATCHSLTRINGVLHGDPLDLILFQQTGWIIEEAGAGESDHDETEMFDMIQPTIIKPPHTGGRATDEEYSIIRQFTFSSSLQRMSVIVFNPSKDNHTMSLYCKGSPEIVHSLCDPSSVPKNYFPVVNEYAQHGFRLIAVARRTLNLNFNKAAKVPRAAVECDLELLGLVAMENRIKPVTLGVINQLNKAHIRTVMVTGDNLLTAMSVARECGIIRPNKRAFIVEHCPGEVDSRGRTKIIVKQSVSSSDDILDNDPVLQKLDVNAELGELIQSSYHLAISGSTFAIISHEYPEVLDSLVCVCDVFARMAPDQKRLLVNSLQEVGYTVAMCGDGANDCAALKAAHAGISLSDAEASIAAPFTSKVADIRCVPTIISEGRAALVTSFGIFKYMAGYSLTQFVTVMLLYYISNILTDGQFMYIDMFLITLLAVLFGNTSAYEKLCSHPPPTRLLSVANICSVIGQLAIMGGTQLLVFLMTTSQPWFVPYNAPRGSDTEDKRSMQGTAVFYVSIFQYITLVVVYSKGPPYRNTLYSNRPFCASIAFVTLMSLFILMWAPPWLRDFMGNMDLPSVEYRSLLVLIACINAIVSFLYEKIFIEHFLLGYMERQTKRRRVKAEYSDELYAKNGGALYERILSRIGGTQDMKLLLLLLFSALLHYHFATIVPYNWLSLALLSSTEYNPRPLSHGDRAHYEVLCSRLLGLNPVQKAVCIQNPFSIPFVARGIREAIYECQTQFKFERWNCSDRHEITPTPHGKFQDIFGKTLRSTTKETAFLVAIASAGIVHAITKGCNTGNLTDCGCDSKPALQKYVEGDQPSALGRHEQFSWGGCSDNVPYGQKYARQFLDEYEKQQFEKDRNVSHLAISQNVRRQCRCHGVSGSCEFKTCWLQMPKFSEVAEMLKKRYDHFAVQVEMDVTKRARKRLRRKERSERQNPIRGNEMVYVMRSPSYCERNDSAGILGTSGRECKHSSYNSDSCDLLCCGRGYNTRLERRMTQCHCKFVWCCQVNCKECIEDVQVHTCK</sequence>
<dbReference type="Pfam" id="PF13246">
    <property type="entry name" value="Cation_ATPase"/>
    <property type="match status" value="1"/>
</dbReference>
<dbReference type="InterPro" id="IPR008250">
    <property type="entry name" value="ATPase_P-typ_transduc_dom_A_sf"/>
</dbReference>
<dbReference type="SFLD" id="SFLDS00003">
    <property type="entry name" value="Haloacid_Dehalogenase"/>
    <property type="match status" value="1"/>
</dbReference>
<proteinExistence type="inferred from homology"/>
<keyword evidence="27" id="KW-1185">Reference proteome</keyword>
<dbReference type="Proteomes" id="UP001303046">
    <property type="component" value="Unassembled WGS sequence"/>
</dbReference>
<evidence type="ECO:0000256" key="4">
    <source>
        <dbReference type="ARBA" id="ARBA00006000"/>
    </source>
</evidence>
<evidence type="ECO:0000256" key="2">
    <source>
        <dbReference type="ARBA" id="ARBA00004498"/>
    </source>
</evidence>
<evidence type="ECO:0000256" key="9">
    <source>
        <dbReference type="ARBA" id="ARBA00022687"/>
    </source>
</evidence>
<dbReference type="InterPro" id="IPR005817">
    <property type="entry name" value="Wnt"/>
</dbReference>
<dbReference type="Pfam" id="PF00690">
    <property type="entry name" value="Cation_ATPase_N"/>
    <property type="match status" value="1"/>
</dbReference>
<dbReference type="NCBIfam" id="TIGR01494">
    <property type="entry name" value="ATPase_P-type"/>
    <property type="match status" value="2"/>
</dbReference>
<dbReference type="Pfam" id="PF00110">
    <property type="entry name" value="wnt"/>
    <property type="match status" value="1"/>
</dbReference>
<dbReference type="Pfam" id="PF12409">
    <property type="entry name" value="P5-ATPase"/>
    <property type="match status" value="1"/>
</dbReference>
<dbReference type="InterPro" id="IPR006544">
    <property type="entry name" value="P-type_TPase_V"/>
</dbReference>
<comment type="catalytic activity">
    <reaction evidence="20 22">
        <text>ATP + H2O = ADP + phosphate + H(+)</text>
        <dbReference type="Rhea" id="RHEA:13065"/>
        <dbReference type="ChEBI" id="CHEBI:15377"/>
        <dbReference type="ChEBI" id="CHEBI:15378"/>
        <dbReference type="ChEBI" id="CHEBI:30616"/>
        <dbReference type="ChEBI" id="CHEBI:43474"/>
        <dbReference type="ChEBI" id="CHEBI:456216"/>
    </reaction>
</comment>
<dbReference type="Gene3D" id="3.40.1110.10">
    <property type="entry name" value="Calcium-transporting ATPase, cytoplasmic domain N"/>
    <property type="match status" value="1"/>
</dbReference>
<keyword evidence="18" id="KW-1015">Disulfide bond</keyword>
<feature type="domain" description="P-type ATPase A" evidence="23">
    <location>
        <begin position="257"/>
        <end position="379"/>
    </location>
</feature>
<feature type="transmembrane region" description="Helical" evidence="22">
    <location>
        <begin position="224"/>
        <end position="242"/>
    </location>
</feature>
<dbReference type="InterPro" id="IPR001757">
    <property type="entry name" value="P_typ_ATPase"/>
</dbReference>
<evidence type="ECO:0000256" key="12">
    <source>
        <dbReference type="ARBA" id="ARBA00022741"/>
    </source>
</evidence>
<keyword evidence="15 22" id="KW-1278">Translocase</keyword>
<evidence type="ECO:0000256" key="6">
    <source>
        <dbReference type="ARBA" id="ARBA00022525"/>
    </source>
</evidence>
<dbReference type="InterPro" id="IPR059000">
    <property type="entry name" value="ATPase_P-type_domA"/>
</dbReference>
<comment type="similarity">
    <text evidence="4 22">Belongs to the cation transport ATPase (P-type) (TC 3.A.3) family. Type V subfamily.</text>
</comment>
<dbReference type="PROSITE" id="PS01229">
    <property type="entry name" value="COF_2"/>
    <property type="match status" value="1"/>
</dbReference>
<evidence type="ECO:0000256" key="8">
    <source>
        <dbReference type="ARBA" id="ARBA00022553"/>
    </source>
</evidence>
<dbReference type="SUPFAM" id="SSF56784">
    <property type="entry name" value="HAD-like"/>
    <property type="match status" value="1"/>
</dbReference>
<evidence type="ECO:0000259" key="23">
    <source>
        <dbReference type="Pfam" id="PF00122"/>
    </source>
</evidence>
<evidence type="ECO:0000256" key="14">
    <source>
        <dbReference type="ARBA" id="ARBA00022842"/>
    </source>
</evidence>
<dbReference type="InterPro" id="IPR044492">
    <property type="entry name" value="P_typ_ATPase_HD_dom"/>
</dbReference>
<keyword evidence="5 21" id="KW-0217">Developmental protein</keyword>
<evidence type="ECO:0000313" key="26">
    <source>
        <dbReference type="EMBL" id="KAK6747106.1"/>
    </source>
</evidence>
<dbReference type="InterPro" id="IPR018161">
    <property type="entry name" value="Wnt_CS"/>
</dbReference>
<dbReference type="Gene3D" id="3.40.50.1000">
    <property type="entry name" value="HAD superfamily/HAD-like"/>
    <property type="match status" value="1"/>
</dbReference>
<keyword evidence="14 22" id="KW-0460">Magnesium</keyword>
<feature type="transmembrane region" description="Helical" evidence="22">
    <location>
        <begin position="196"/>
        <end position="218"/>
    </location>
</feature>
<keyword evidence="9 21" id="KW-0879">Wnt signaling pathway</keyword>
<dbReference type="InterPro" id="IPR018303">
    <property type="entry name" value="ATPase_P-typ_P_site"/>
</dbReference>
<evidence type="ECO:0000256" key="22">
    <source>
        <dbReference type="RuleBase" id="RU362082"/>
    </source>
</evidence>
<evidence type="ECO:0000256" key="16">
    <source>
        <dbReference type="ARBA" id="ARBA00022989"/>
    </source>
</evidence>
<dbReference type="PRINTS" id="PR01349">
    <property type="entry name" value="WNTPROTEIN"/>
</dbReference>
<reference evidence="26 27" key="1">
    <citation type="submission" date="2023-08" db="EMBL/GenBank/DDBJ databases">
        <title>A Necator americanus chromosomal reference genome.</title>
        <authorList>
            <person name="Ilik V."/>
            <person name="Petrzelkova K.J."/>
            <person name="Pardy F."/>
            <person name="Fuh T."/>
            <person name="Niatou-Singa F.S."/>
            <person name="Gouil Q."/>
            <person name="Baker L."/>
            <person name="Ritchie M.E."/>
            <person name="Jex A.R."/>
            <person name="Gazzola D."/>
            <person name="Li H."/>
            <person name="Toshio Fujiwara R."/>
            <person name="Zhan B."/>
            <person name="Aroian R.V."/>
            <person name="Pafco B."/>
            <person name="Schwarz E.M."/>
        </authorList>
    </citation>
    <scope>NUCLEOTIDE SEQUENCE [LARGE SCALE GENOMIC DNA]</scope>
    <source>
        <strain evidence="26 27">Aroian</strain>
        <tissue evidence="26">Whole animal</tissue>
    </source>
</reference>
<evidence type="ECO:0000256" key="20">
    <source>
        <dbReference type="ARBA" id="ARBA00049360"/>
    </source>
</evidence>
<dbReference type="SUPFAM" id="SSF81665">
    <property type="entry name" value="Calcium ATPase, transmembrane domain M"/>
    <property type="match status" value="1"/>
</dbReference>
<evidence type="ECO:0000259" key="24">
    <source>
        <dbReference type="Pfam" id="PF00690"/>
    </source>
</evidence>
<evidence type="ECO:0000313" key="27">
    <source>
        <dbReference type="Proteomes" id="UP001303046"/>
    </source>
</evidence>
<accession>A0ABR1DAJ5</accession>
<dbReference type="SMART" id="SM00097">
    <property type="entry name" value="WNT1"/>
    <property type="match status" value="1"/>
</dbReference>
<dbReference type="InterPro" id="IPR023298">
    <property type="entry name" value="ATPase_P-typ_TM_dom_sf"/>
</dbReference>
<evidence type="ECO:0000256" key="11">
    <source>
        <dbReference type="ARBA" id="ARBA00022723"/>
    </source>
</evidence>
<dbReference type="CDD" id="cd07542">
    <property type="entry name" value="P-type_ATPase_cation"/>
    <property type="match status" value="1"/>
</dbReference>
<feature type="domain" description="P5B-type ATPase N-terminal" evidence="25">
    <location>
        <begin position="21"/>
        <end position="127"/>
    </location>
</feature>
<dbReference type="InterPro" id="IPR023214">
    <property type="entry name" value="HAD_sf"/>
</dbReference>
<dbReference type="InterPro" id="IPR047819">
    <property type="entry name" value="P5A-ATPase_N"/>
</dbReference>
<keyword evidence="6" id="KW-0964">Secreted</keyword>
<protein>
    <recommendedName>
        <fullName evidence="21 22">Multifunctional fusion protein</fullName>
    </recommendedName>
    <domain>
        <recommendedName>
            <fullName evidence="22">Cation-transporting ATPase</fullName>
            <ecNumber evidence="22">7.2.2.-</ecNumber>
        </recommendedName>
    </domain>
    <domain>
        <recommendedName>
            <fullName evidence="21">Protein Wnt</fullName>
        </recommendedName>
    </domain>
</protein>
<name>A0ABR1DAJ5_NECAM</name>
<comment type="function">
    <text evidence="21">Ligand for members of the frizzled family of seven transmembrane receptors.</text>
</comment>
<evidence type="ECO:0000256" key="21">
    <source>
        <dbReference type="RuleBase" id="RU003500"/>
    </source>
</evidence>
<feature type="transmembrane region" description="Helical" evidence="22">
    <location>
        <begin position="917"/>
        <end position="938"/>
    </location>
</feature>
<dbReference type="Pfam" id="PF00122">
    <property type="entry name" value="E1-E2_ATPase"/>
    <property type="match status" value="1"/>
</dbReference>
<keyword evidence="16 22" id="KW-1133">Transmembrane helix</keyword>
<evidence type="ECO:0000256" key="17">
    <source>
        <dbReference type="ARBA" id="ARBA00023136"/>
    </source>
</evidence>
<dbReference type="PROSITE" id="PS00246">
    <property type="entry name" value="WNT1"/>
    <property type="match status" value="1"/>
</dbReference>
<evidence type="ECO:0000256" key="1">
    <source>
        <dbReference type="ARBA" id="ARBA00004141"/>
    </source>
</evidence>
<feature type="transmembrane region" description="Helical" evidence="22">
    <location>
        <begin position="429"/>
        <end position="450"/>
    </location>
</feature>
<evidence type="ECO:0000256" key="7">
    <source>
        <dbReference type="ARBA" id="ARBA00022530"/>
    </source>
</evidence>
<feature type="transmembrane region" description="Helical" evidence="22">
    <location>
        <begin position="1174"/>
        <end position="1196"/>
    </location>
</feature>
<dbReference type="InterPro" id="IPR043158">
    <property type="entry name" value="Wnt_C"/>
</dbReference>
<feature type="transmembrane region" description="Helical" evidence="22">
    <location>
        <begin position="1034"/>
        <end position="1053"/>
    </location>
</feature>
<evidence type="ECO:0000256" key="15">
    <source>
        <dbReference type="ARBA" id="ARBA00022967"/>
    </source>
</evidence>
<feature type="transmembrane region" description="Helical" evidence="22">
    <location>
        <begin position="1105"/>
        <end position="1133"/>
    </location>
</feature>
<keyword evidence="11 22" id="KW-0479">Metal-binding</keyword>
<dbReference type="SUPFAM" id="SSF81660">
    <property type="entry name" value="Metal cation-transporting ATPase, ATP-binding domain N"/>
    <property type="match status" value="1"/>
</dbReference>
<organism evidence="26 27">
    <name type="scientific">Necator americanus</name>
    <name type="common">Human hookworm</name>
    <dbReference type="NCBI Taxonomy" id="51031"/>
    <lineage>
        <taxon>Eukaryota</taxon>
        <taxon>Metazoa</taxon>
        <taxon>Ecdysozoa</taxon>
        <taxon>Nematoda</taxon>
        <taxon>Chromadorea</taxon>
        <taxon>Rhabditida</taxon>
        <taxon>Rhabditina</taxon>
        <taxon>Rhabditomorpha</taxon>
        <taxon>Strongyloidea</taxon>
        <taxon>Ancylostomatidae</taxon>
        <taxon>Bunostominae</taxon>
        <taxon>Necator</taxon>
    </lineage>
</organism>
<keyword evidence="10 22" id="KW-0812">Transmembrane</keyword>
<comment type="subcellular location">
    <subcellularLocation>
        <location evidence="1 22">Membrane</location>
        <topology evidence="1 22">Multi-pass membrane protein</topology>
    </subcellularLocation>
    <subcellularLocation>
        <location evidence="2 21">Secreted</location>
        <location evidence="2 21">Extracellular space</location>
        <location evidence="2 21">Extracellular matrix</location>
    </subcellularLocation>
</comment>
<gene>
    <name evidence="26" type="primary">Necator_chrIV.g13667</name>
    <name evidence="26" type="ORF">RB195_000375</name>
</gene>
<dbReference type="EMBL" id="JAVFWL010000004">
    <property type="protein sequence ID" value="KAK6747106.1"/>
    <property type="molecule type" value="Genomic_DNA"/>
</dbReference>
<dbReference type="InterPro" id="IPR036412">
    <property type="entry name" value="HAD-like_sf"/>
</dbReference>
<comment type="caution">
    <text evidence="26">The sequence shown here is derived from an EMBL/GenBank/DDBJ whole genome shotgun (WGS) entry which is preliminary data.</text>
</comment>
<feature type="transmembrane region" description="Helical" evidence="22">
    <location>
        <begin position="393"/>
        <end position="417"/>
    </location>
</feature>
<keyword evidence="19" id="KW-0449">Lipoprotein</keyword>
<dbReference type="EC" id="7.2.2.-" evidence="22"/>
<evidence type="ECO:0000256" key="3">
    <source>
        <dbReference type="ARBA" id="ARBA00005683"/>
    </source>
</evidence>
<evidence type="ECO:0000259" key="25">
    <source>
        <dbReference type="Pfam" id="PF12409"/>
    </source>
</evidence>
<dbReference type="SFLD" id="SFLDF00027">
    <property type="entry name" value="p-type_atpase"/>
    <property type="match status" value="1"/>
</dbReference>
<dbReference type="InterPro" id="IPR047821">
    <property type="entry name" value="P5B-type_ATPase"/>
</dbReference>
<feature type="transmembrane region" description="Helical" evidence="22">
    <location>
        <begin position="950"/>
        <end position="968"/>
    </location>
</feature>
<dbReference type="PANTHER" id="PTHR45630:SF8">
    <property type="entry name" value="CATION-TRANSPORTING ATPASE"/>
    <property type="match status" value="1"/>
</dbReference>
<keyword evidence="7" id="KW-0272">Extracellular matrix</keyword>
<keyword evidence="8" id="KW-0597">Phosphoprotein</keyword>
<feature type="transmembrane region" description="Helical" evidence="22">
    <location>
        <begin position="34"/>
        <end position="51"/>
    </location>
</feature>
<dbReference type="NCBIfam" id="TIGR01657">
    <property type="entry name" value="P-ATPase-V"/>
    <property type="match status" value="1"/>
</dbReference>
<dbReference type="Gene3D" id="2.70.150.10">
    <property type="entry name" value="Calcium-transporting ATPase, cytoplasmic transduction domain A"/>
    <property type="match status" value="1"/>
</dbReference>
<comment type="similarity">
    <text evidence="3 21">Belongs to the Wnt family.</text>
</comment>
<evidence type="ECO:0000256" key="10">
    <source>
        <dbReference type="ARBA" id="ARBA00022692"/>
    </source>
</evidence>
<dbReference type="PANTHER" id="PTHR45630">
    <property type="entry name" value="CATION-TRANSPORTING ATPASE-RELATED"/>
    <property type="match status" value="1"/>
</dbReference>